<protein>
    <recommendedName>
        <fullName evidence="7 18">Phosphatidate cytidylyltransferase</fullName>
        <ecNumber evidence="6 18">2.7.7.41</ecNumber>
    </recommendedName>
</protein>
<keyword evidence="12 18" id="KW-0548">Nucleotidyltransferase</keyword>
<comment type="subcellular location">
    <subcellularLocation>
        <location evidence="2">Cell membrane</location>
        <topology evidence="2">Multi-pass membrane protein</topology>
    </subcellularLocation>
</comment>
<sequence>MRTRIVSALVLIALIALPLWRGGFLFAGLVFVATLLGTWEFLRMVLKTRYQHLLLPAAAALLAFVSGAAQGDLVVVALGLSVLVLGGLVLQLALDDSHDKIREWSTLVAATLYLGWPSMLLVLLRNREDGLWWVVLVVIATTATDSGAYLTGRMFGRHLFSPRYSPKKTWEGVFGGVFTCIGAMLVYGTRVLALDWRLTILIGVALSLAAVYGDLAESMLKRRAGVKDSSHLIPGHGGVLDRVDSLIFVTTVAFFLTYWLG</sequence>
<evidence type="ECO:0000256" key="17">
    <source>
        <dbReference type="ARBA" id="ARBA00023264"/>
    </source>
</evidence>
<evidence type="ECO:0000256" key="18">
    <source>
        <dbReference type="RuleBase" id="RU003938"/>
    </source>
</evidence>
<evidence type="ECO:0000256" key="16">
    <source>
        <dbReference type="ARBA" id="ARBA00023209"/>
    </source>
</evidence>
<feature type="transmembrane region" description="Helical" evidence="19">
    <location>
        <begin position="106"/>
        <end position="124"/>
    </location>
</feature>
<dbReference type="GO" id="GO:0016024">
    <property type="term" value="P:CDP-diacylglycerol biosynthetic process"/>
    <property type="evidence" value="ECO:0007669"/>
    <property type="project" value="UniProtKB-UniPathway"/>
</dbReference>
<dbReference type="PROSITE" id="PS01315">
    <property type="entry name" value="CDS"/>
    <property type="match status" value="1"/>
</dbReference>
<keyword evidence="14" id="KW-0443">Lipid metabolism</keyword>
<reference evidence="20" key="1">
    <citation type="journal article" date="2015" name="Genome Announc.">
        <title>Draft Genome Sequence of a Heterotrophic Facultative Anaerobic Thermophilic Bacterium, Ardenticatena maritima Strain 110ST.</title>
        <authorList>
            <person name="Kawaichi S."/>
            <person name="Yoshida T."/>
            <person name="Sako Y."/>
            <person name="Nakamura R."/>
        </authorList>
    </citation>
    <scope>NUCLEOTIDE SEQUENCE [LARGE SCALE GENOMIC DNA]</scope>
    <source>
        <strain evidence="20">110S</strain>
    </source>
</reference>
<keyword evidence="15 19" id="KW-0472">Membrane</keyword>
<dbReference type="EMBL" id="LGKN01000003">
    <property type="protein sequence ID" value="KPL89260.1"/>
    <property type="molecule type" value="Genomic_DNA"/>
</dbReference>
<keyword evidence="11 18" id="KW-0812">Transmembrane</keyword>
<name>A0A0M9UCC6_9CHLR</name>
<dbReference type="UniPathway" id="UPA00557">
    <property type="reaction ID" value="UER00614"/>
</dbReference>
<comment type="pathway">
    <text evidence="3 18">Phospholipid metabolism; CDP-diacylglycerol biosynthesis; CDP-diacylglycerol from sn-glycerol 3-phosphate: step 3/3.</text>
</comment>
<dbReference type="Pfam" id="PF01148">
    <property type="entry name" value="CTP_transf_1"/>
    <property type="match status" value="1"/>
</dbReference>
<feature type="transmembrane region" description="Helical" evidence="19">
    <location>
        <begin position="53"/>
        <end position="69"/>
    </location>
</feature>
<feature type="transmembrane region" description="Helical" evidence="19">
    <location>
        <begin position="75"/>
        <end position="94"/>
    </location>
</feature>
<evidence type="ECO:0000256" key="7">
    <source>
        <dbReference type="ARBA" id="ARBA00019373"/>
    </source>
</evidence>
<evidence type="ECO:0000313" key="23">
    <source>
        <dbReference type="Proteomes" id="UP000050502"/>
    </source>
</evidence>
<evidence type="ECO:0000256" key="13">
    <source>
        <dbReference type="ARBA" id="ARBA00022989"/>
    </source>
</evidence>
<accession>A0A0M9UCC6</accession>
<organism evidence="20 22">
    <name type="scientific">Ardenticatena maritima</name>
    <dbReference type="NCBI Taxonomy" id="872965"/>
    <lineage>
        <taxon>Bacteria</taxon>
        <taxon>Bacillati</taxon>
        <taxon>Chloroflexota</taxon>
        <taxon>Ardenticatenia</taxon>
        <taxon>Ardenticatenales</taxon>
        <taxon>Ardenticatenaceae</taxon>
        <taxon>Ardenticatena</taxon>
    </lineage>
</organism>
<dbReference type="Proteomes" id="UP000050502">
    <property type="component" value="Unassembled WGS sequence"/>
</dbReference>
<keyword evidence="8" id="KW-1003">Cell membrane</keyword>
<evidence type="ECO:0000256" key="14">
    <source>
        <dbReference type="ARBA" id="ARBA00023098"/>
    </source>
</evidence>
<keyword evidence="22" id="KW-1185">Reference proteome</keyword>
<evidence type="ECO:0000256" key="8">
    <source>
        <dbReference type="ARBA" id="ARBA00022475"/>
    </source>
</evidence>
<evidence type="ECO:0000256" key="9">
    <source>
        <dbReference type="ARBA" id="ARBA00022516"/>
    </source>
</evidence>
<evidence type="ECO:0000313" key="21">
    <source>
        <dbReference type="EMBL" id="KPL89260.1"/>
    </source>
</evidence>
<dbReference type="EMBL" id="BBZA01000074">
    <property type="protein sequence ID" value="GAP62690.1"/>
    <property type="molecule type" value="Genomic_DNA"/>
</dbReference>
<keyword evidence="13 19" id="KW-1133">Transmembrane helix</keyword>
<comment type="pathway">
    <text evidence="4">Lipid metabolism.</text>
</comment>
<evidence type="ECO:0000256" key="2">
    <source>
        <dbReference type="ARBA" id="ARBA00004651"/>
    </source>
</evidence>
<evidence type="ECO:0000256" key="1">
    <source>
        <dbReference type="ARBA" id="ARBA00001698"/>
    </source>
</evidence>
<keyword evidence="17" id="KW-1208">Phospholipid metabolism</keyword>
<dbReference type="FunCoup" id="A0A0M9UCC6">
    <property type="interactions" value="431"/>
</dbReference>
<feature type="transmembrane region" description="Helical" evidence="19">
    <location>
        <begin position="196"/>
        <end position="215"/>
    </location>
</feature>
<dbReference type="EC" id="2.7.7.41" evidence="6 18"/>
<proteinExistence type="inferred from homology"/>
<dbReference type="RefSeq" id="WP_054492588.1">
    <property type="nucleotide sequence ID" value="NZ_BBZA01000074.1"/>
</dbReference>
<evidence type="ECO:0000256" key="15">
    <source>
        <dbReference type="ARBA" id="ARBA00023136"/>
    </source>
</evidence>
<comment type="caution">
    <text evidence="20">The sequence shown here is derived from an EMBL/GenBank/DDBJ whole genome shotgun (WGS) entry which is preliminary data.</text>
</comment>
<dbReference type="STRING" id="872965.SE16_01910"/>
<feature type="transmembrane region" description="Helical" evidence="19">
    <location>
        <begin position="172"/>
        <end position="190"/>
    </location>
</feature>
<evidence type="ECO:0000256" key="4">
    <source>
        <dbReference type="ARBA" id="ARBA00005189"/>
    </source>
</evidence>
<keyword evidence="9" id="KW-0444">Lipid biosynthesis</keyword>
<evidence type="ECO:0000256" key="5">
    <source>
        <dbReference type="ARBA" id="ARBA00010185"/>
    </source>
</evidence>
<evidence type="ECO:0000256" key="3">
    <source>
        <dbReference type="ARBA" id="ARBA00005119"/>
    </source>
</evidence>
<reference evidence="21 23" key="2">
    <citation type="submission" date="2015-07" db="EMBL/GenBank/DDBJ databases">
        <title>Whole genome sequence of Ardenticatena maritima DSM 23922.</title>
        <authorList>
            <person name="Hemp J."/>
            <person name="Ward L.M."/>
            <person name="Pace L.A."/>
            <person name="Fischer W.W."/>
        </authorList>
    </citation>
    <scope>NUCLEOTIDE SEQUENCE [LARGE SCALE GENOMIC DNA]</scope>
    <source>
        <strain evidence="21 23">110S</strain>
    </source>
</reference>
<reference evidence="22" key="3">
    <citation type="submission" date="2015-08" db="EMBL/GenBank/DDBJ databases">
        <title>Draft Genome Sequence of a Heterotrophic Facultative Anaerobic Bacterium Ardenticatena maritima Strain 110S.</title>
        <authorList>
            <person name="Kawaichi S."/>
            <person name="Yoshida T."/>
            <person name="Sako Y."/>
            <person name="Nakamura R."/>
        </authorList>
    </citation>
    <scope>NUCLEOTIDE SEQUENCE [LARGE SCALE GENOMIC DNA]</scope>
    <source>
        <strain evidence="22">110S</strain>
    </source>
</reference>
<keyword evidence="10 18" id="KW-0808">Transferase</keyword>
<evidence type="ECO:0000256" key="6">
    <source>
        <dbReference type="ARBA" id="ARBA00012487"/>
    </source>
</evidence>
<feature type="transmembrane region" description="Helical" evidence="19">
    <location>
        <begin position="130"/>
        <end position="151"/>
    </location>
</feature>
<dbReference type="OrthoDB" id="9799199at2"/>
<dbReference type="GO" id="GO:0004605">
    <property type="term" value="F:phosphatidate cytidylyltransferase activity"/>
    <property type="evidence" value="ECO:0007669"/>
    <property type="project" value="UniProtKB-EC"/>
</dbReference>
<evidence type="ECO:0000256" key="10">
    <source>
        <dbReference type="ARBA" id="ARBA00022679"/>
    </source>
</evidence>
<dbReference type="PANTHER" id="PTHR46382">
    <property type="entry name" value="PHOSPHATIDATE CYTIDYLYLTRANSFERASE"/>
    <property type="match status" value="1"/>
</dbReference>
<dbReference type="Proteomes" id="UP000037784">
    <property type="component" value="Unassembled WGS sequence"/>
</dbReference>
<keyword evidence="16" id="KW-0594">Phospholipid biosynthesis</keyword>
<evidence type="ECO:0000256" key="19">
    <source>
        <dbReference type="SAM" id="Phobius"/>
    </source>
</evidence>
<feature type="transmembrane region" description="Helical" evidence="19">
    <location>
        <begin position="243"/>
        <end position="260"/>
    </location>
</feature>
<dbReference type="PATRIC" id="fig|872965.6.peg.330"/>
<comment type="similarity">
    <text evidence="5 18">Belongs to the CDS family.</text>
</comment>
<dbReference type="InterPro" id="IPR000374">
    <property type="entry name" value="PC_trans"/>
</dbReference>
<evidence type="ECO:0000256" key="11">
    <source>
        <dbReference type="ARBA" id="ARBA00022692"/>
    </source>
</evidence>
<gene>
    <name evidence="20" type="ORF">ARMA_1113</name>
    <name evidence="21" type="ORF">SE16_01910</name>
</gene>
<comment type="catalytic activity">
    <reaction evidence="1 18">
        <text>a 1,2-diacyl-sn-glycero-3-phosphate + CTP + H(+) = a CDP-1,2-diacyl-sn-glycerol + diphosphate</text>
        <dbReference type="Rhea" id="RHEA:16229"/>
        <dbReference type="ChEBI" id="CHEBI:15378"/>
        <dbReference type="ChEBI" id="CHEBI:33019"/>
        <dbReference type="ChEBI" id="CHEBI:37563"/>
        <dbReference type="ChEBI" id="CHEBI:58332"/>
        <dbReference type="ChEBI" id="CHEBI:58608"/>
        <dbReference type="EC" id="2.7.7.41"/>
    </reaction>
</comment>
<evidence type="ECO:0000256" key="12">
    <source>
        <dbReference type="ARBA" id="ARBA00022695"/>
    </source>
</evidence>
<evidence type="ECO:0000313" key="20">
    <source>
        <dbReference type="EMBL" id="GAP62690.1"/>
    </source>
</evidence>
<dbReference type="GO" id="GO:0005886">
    <property type="term" value="C:plasma membrane"/>
    <property type="evidence" value="ECO:0007669"/>
    <property type="project" value="UniProtKB-SubCell"/>
</dbReference>
<evidence type="ECO:0000313" key="22">
    <source>
        <dbReference type="Proteomes" id="UP000037784"/>
    </source>
</evidence>
<dbReference type="AlphaFoldDB" id="A0A0M9UCC6"/>
<dbReference type="PANTHER" id="PTHR46382:SF1">
    <property type="entry name" value="PHOSPHATIDATE CYTIDYLYLTRANSFERASE"/>
    <property type="match status" value="1"/>
</dbReference>